<keyword evidence="1 2" id="KW-0238">DNA-binding</keyword>
<feature type="region of interest" description="Disordered" evidence="3">
    <location>
        <begin position="167"/>
        <end position="191"/>
    </location>
</feature>
<feature type="region of interest" description="Disordered" evidence="3">
    <location>
        <begin position="122"/>
        <end position="150"/>
    </location>
</feature>
<reference evidence="6 7" key="1">
    <citation type="submission" date="2018-10" db="EMBL/GenBank/DDBJ databases">
        <title>Fifty Aureobasidium pullulans genomes reveal a recombining polyextremotolerant generalist.</title>
        <authorList>
            <person name="Gostincar C."/>
            <person name="Turk M."/>
            <person name="Zajc J."/>
            <person name="Gunde-Cimerman N."/>
        </authorList>
    </citation>
    <scope>NUCLEOTIDE SEQUENCE [LARGE SCALE GENOMIC DNA]</scope>
    <source>
        <strain evidence="6 7">EXF-11900</strain>
    </source>
</reference>
<evidence type="ECO:0000313" key="7">
    <source>
        <dbReference type="Proteomes" id="UP000304951"/>
    </source>
</evidence>
<feature type="compositionally biased region" description="Basic and acidic residues" evidence="3">
    <location>
        <begin position="321"/>
        <end position="332"/>
    </location>
</feature>
<feature type="domain" description="HMG box" evidence="5">
    <location>
        <begin position="147"/>
        <end position="216"/>
    </location>
</feature>
<keyword evidence="4" id="KW-1133">Transmembrane helix</keyword>
<dbReference type="Proteomes" id="UP000304951">
    <property type="component" value="Unassembled WGS sequence"/>
</dbReference>
<dbReference type="SUPFAM" id="SSF47095">
    <property type="entry name" value="HMG-box"/>
    <property type="match status" value="1"/>
</dbReference>
<feature type="region of interest" description="Disordered" evidence="3">
    <location>
        <begin position="219"/>
        <end position="376"/>
    </location>
</feature>
<sequence>MLPPTLPPSFPPPNFWFPTFFLFIHIILHINATMPRAKSVKPEVAPKPEVDLQQITIDKAEFVRTRDARQQLVTSWITLQNALKNATSAYIDHSNAVLGGNVDLDPSQMDLGAFIQSGELVTVGGGPPAAPEKKQRKKAEPRDPNQPKRPLTAYLLWLGENREKIHTELGPEQKRGEISSEGTKRWHQLPEEVKQKYKDAYQASREVYNKELADFKANGAPVAAESPEADDDDVEADEPAAAATAGADSDDSDDDSSDEEEAPPKEPTPPPVKTPKSAMKGGRKKVEKAAPPASSPPLPASSPVKKGAFTAVNGANKRKSKADAETIAEEPKKKRGRKAKEEEAAPPASTPAEPPASAKKDKKEKKKGRKSVGGDA</sequence>
<dbReference type="InterPro" id="IPR036910">
    <property type="entry name" value="HMG_box_dom_sf"/>
</dbReference>
<name>A0A4S8SA97_AURPU</name>
<keyword evidence="2" id="KW-0539">Nucleus</keyword>
<accession>A0A4S8SA97</accession>
<keyword evidence="4" id="KW-0812">Transmembrane</keyword>
<evidence type="ECO:0000256" key="2">
    <source>
        <dbReference type="PROSITE-ProRule" id="PRU00267"/>
    </source>
</evidence>
<feature type="transmembrane region" description="Helical" evidence="4">
    <location>
        <begin position="15"/>
        <end position="32"/>
    </location>
</feature>
<organism evidence="6 7">
    <name type="scientific">Aureobasidium pullulans</name>
    <name type="common">Black yeast</name>
    <name type="synonym">Pullularia pullulans</name>
    <dbReference type="NCBI Taxonomy" id="5580"/>
    <lineage>
        <taxon>Eukaryota</taxon>
        <taxon>Fungi</taxon>
        <taxon>Dikarya</taxon>
        <taxon>Ascomycota</taxon>
        <taxon>Pezizomycotina</taxon>
        <taxon>Dothideomycetes</taxon>
        <taxon>Dothideomycetidae</taxon>
        <taxon>Dothideales</taxon>
        <taxon>Saccotheciaceae</taxon>
        <taxon>Aureobasidium</taxon>
    </lineage>
</organism>
<evidence type="ECO:0000256" key="1">
    <source>
        <dbReference type="ARBA" id="ARBA00023125"/>
    </source>
</evidence>
<evidence type="ECO:0000313" key="6">
    <source>
        <dbReference type="EMBL" id="THV67294.1"/>
    </source>
</evidence>
<evidence type="ECO:0000256" key="4">
    <source>
        <dbReference type="SAM" id="Phobius"/>
    </source>
</evidence>
<dbReference type="Pfam" id="PF00505">
    <property type="entry name" value="HMG_box"/>
    <property type="match status" value="1"/>
</dbReference>
<keyword evidence="4" id="KW-0472">Membrane</keyword>
<evidence type="ECO:0000259" key="5">
    <source>
        <dbReference type="PROSITE" id="PS50118"/>
    </source>
</evidence>
<feature type="DNA-binding region" description="HMG box" evidence="2">
    <location>
        <begin position="147"/>
        <end position="216"/>
    </location>
</feature>
<gene>
    <name evidence="6" type="ORF">D6D28_07597</name>
</gene>
<dbReference type="Gene3D" id="1.10.30.10">
    <property type="entry name" value="High mobility group box domain"/>
    <property type="match status" value="1"/>
</dbReference>
<dbReference type="EMBL" id="QZAF01000420">
    <property type="protein sequence ID" value="THV67294.1"/>
    <property type="molecule type" value="Genomic_DNA"/>
</dbReference>
<dbReference type="InterPro" id="IPR050342">
    <property type="entry name" value="HMGB"/>
</dbReference>
<comment type="caution">
    <text evidence="6">The sequence shown here is derived from an EMBL/GenBank/DDBJ whole genome shotgun (WGS) entry which is preliminary data.</text>
</comment>
<dbReference type="GO" id="GO:0003677">
    <property type="term" value="F:DNA binding"/>
    <property type="evidence" value="ECO:0007669"/>
    <property type="project" value="UniProtKB-UniRule"/>
</dbReference>
<dbReference type="AlphaFoldDB" id="A0A4S8SA97"/>
<protein>
    <recommendedName>
        <fullName evidence="5">HMG box domain-containing protein</fullName>
    </recommendedName>
</protein>
<feature type="compositionally biased region" description="Basic residues" evidence="3">
    <location>
        <begin position="360"/>
        <end position="370"/>
    </location>
</feature>
<dbReference type="PROSITE" id="PS50118">
    <property type="entry name" value="HMG_BOX_2"/>
    <property type="match status" value="1"/>
</dbReference>
<evidence type="ECO:0000256" key="3">
    <source>
        <dbReference type="SAM" id="MobiDB-lite"/>
    </source>
</evidence>
<proteinExistence type="predicted"/>
<dbReference type="PANTHER" id="PTHR48112:SF5">
    <property type="entry name" value="BOX PROTEIN, PUTATIVE (AFU_ORTHOLOGUE AFUA_1G04550)-RELATED"/>
    <property type="match status" value="1"/>
</dbReference>
<dbReference type="PANTHER" id="PTHR48112">
    <property type="entry name" value="HIGH MOBILITY GROUP PROTEIN DSP1"/>
    <property type="match status" value="1"/>
</dbReference>
<dbReference type="SMART" id="SM00398">
    <property type="entry name" value="HMG"/>
    <property type="match status" value="1"/>
</dbReference>
<dbReference type="GO" id="GO:0005634">
    <property type="term" value="C:nucleus"/>
    <property type="evidence" value="ECO:0007669"/>
    <property type="project" value="UniProtKB-UniRule"/>
</dbReference>
<dbReference type="InterPro" id="IPR009071">
    <property type="entry name" value="HMG_box_dom"/>
</dbReference>
<feature type="compositionally biased region" description="Acidic residues" evidence="3">
    <location>
        <begin position="248"/>
        <end position="261"/>
    </location>
</feature>
<feature type="compositionally biased region" description="Acidic residues" evidence="3">
    <location>
        <begin position="227"/>
        <end position="238"/>
    </location>
</feature>